<feature type="transmembrane region" description="Helical" evidence="1">
    <location>
        <begin position="118"/>
        <end position="140"/>
    </location>
</feature>
<dbReference type="Proteomes" id="UP000270673">
    <property type="component" value="Chromosome"/>
</dbReference>
<keyword evidence="1" id="KW-1133">Transmembrane helix</keyword>
<feature type="transmembrane region" description="Helical" evidence="1">
    <location>
        <begin position="70"/>
        <end position="89"/>
    </location>
</feature>
<sequence length="152" mass="17630">MSEFFGSIYCWLEDFFGIELAEYLWGESSPEQLSNMFIGIGLTMLVISLIVAVCYYYIINHPRLNNWWGWLIFLGINAVINFVVGWQWVLKDYYAGLMVKKDAATQKMVDLPIYSDDILAFGVTNMLDAIIAFIIFSYIIKWWSTNCSRAPF</sequence>
<evidence type="ECO:0000313" key="2">
    <source>
        <dbReference type="EMBL" id="AZS29444.1"/>
    </source>
</evidence>
<dbReference type="AlphaFoldDB" id="A0A3Q9IN59"/>
<dbReference type="KEGG" id="buy:D8S85_07610"/>
<accession>A0A3Q9IN59</accession>
<protein>
    <submittedName>
        <fullName evidence="2">Uncharacterized protein</fullName>
    </submittedName>
</protein>
<evidence type="ECO:0000256" key="1">
    <source>
        <dbReference type="SAM" id="Phobius"/>
    </source>
</evidence>
<feature type="transmembrane region" description="Helical" evidence="1">
    <location>
        <begin position="36"/>
        <end position="58"/>
    </location>
</feature>
<dbReference type="EMBL" id="CP032819">
    <property type="protein sequence ID" value="AZS29444.1"/>
    <property type="molecule type" value="Genomic_DNA"/>
</dbReference>
<dbReference type="RefSeq" id="WP_127074940.1">
    <property type="nucleotide sequence ID" value="NZ_CP032819.1"/>
</dbReference>
<dbReference type="OrthoDB" id="1100667at2"/>
<keyword evidence="1" id="KW-0812">Transmembrane</keyword>
<proteinExistence type="predicted"/>
<evidence type="ECO:0000313" key="3">
    <source>
        <dbReference type="Proteomes" id="UP000270673"/>
    </source>
</evidence>
<keyword evidence="3" id="KW-1185">Reference proteome</keyword>
<reference evidence="2 3" key="1">
    <citation type="submission" date="2018-10" db="EMBL/GenBank/DDBJ databases">
        <title>Butyricimonas faecalis sp. nov., isolated from human faeces and emended description of the genus Butyricimonas.</title>
        <authorList>
            <person name="Le Roy T."/>
            <person name="Van der Smissen P."/>
            <person name="Paquot A."/>
            <person name="Delzenne N."/>
            <person name="Muccioli G."/>
            <person name="Collet J.-F."/>
            <person name="Cani P.D."/>
        </authorList>
    </citation>
    <scope>NUCLEOTIDE SEQUENCE [LARGE SCALE GENOMIC DNA]</scope>
    <source>
        <strain evidence="2 3">H184</strain>
    </source>
</reference>
<keyword evidence="1" id="KW-0472">Membrane</keyword>
<name>A0A3Q9IN59_9BACT</name>
<organism evidence="2 3">
    <name type="scientific">Butyricimonas faecalis</name>
    <dbReference type="NCBI Taxonomy" id="2093856"/>
    <lineage>
        <taxon>Bacteria</taxon>
        <taxon>Pseudomonadati</taxon>
        <taxon>Bacteroidota</taxon>
        <taxon>Bacteroidia</taxon>
        <taxon>Bacteroidales</taxon>
        <taxon>Odoribacteraceae</taxon>
        <taxon>Butyricimonas</taxon>
    </lineage>
</organism>
<gene>
    <name evidence="2" type="ORF">D8S85_07610</name>
</gene>